<name>A0A8S9MB33_BRACR</name>
<sequence length="71" mass="7929">MHKMELDRSVERVRLARPDGRSLCPNSKNLGQLDQMTDQDHLAGSSVKKLNSAGRRVKQLGRLVGFGQLLD</sequence>
<gene>
    <name evidence="1" type="ORF">F2Q68_00039557</name>
</gene>
<dbReference type="EMBL" id="QGKW02000007">
    <property type="protein sequence ID" value="KAF2617250.1"/>
    <property type="molecule type" value="Genomic_DNA"/>
</dbReference>
<accession>A0A8S9MB33</accession>
<evidence type="ECO:0000313" key="2">
    <source>
        <dbReference type="Proteomes" id="UP000712281"/>
    </source>
</evidence>
<dbReference type="AlphaFoldDB" id="A0A8S9MB33"/>
<comment type="caution">
    <text evidence="1">The sequence shown here is derived from an EMBL/GenBank/DDBJ whole genome shotgun (WGS) entry which is preliminary data.</text>
</comment>
<dbReference type="Proteomes" id="UP000712281">
    <property type="component" value="Unassembled WGS sequence"/>
</dbReference>
<proteinExistence type="predicted"/>
<evidence type="ECO:0000313" key="1">
    <source>
        <dbReference type="EMBL" id="KAF2617250.1"/>
    </source>
</evidence>
<reference evidence="1" key="1">
    <citation type="submission" date="2019-12" db="EMBL/GenBank/DDBJ databases">
        <title>Genome sequencing and annotation of Brassica cretica.</title>
        <authorList>
            <person name="Studholme D.J."/>
            <person name="Sarris P.F."/>
        </authorList>
    </citation>
    <scope>NUCLEOTIDE SEQUENCE</scope>
    <source>
        <strain evidence="1">PFS-001/15</strain>
        <tissue evidence="1">Leaf</tissue>
    </source>
</reference>
<protein>
    <submittedName>
        <fullName evidence="1">Uncharacterized protein</fullName>
    </submittedName>
</protein>
<organism evidence="1 2">
    <name type="scientific">Brassica cretica</name>
    <name type="common">Mustard</name>
    <dbReference type="NCBI Taxonomy" id="69181"/>
    <lineage>
        <taxon>Eukaryota</taxon>
        <taxon>Viridiplantae</taxon>
        <taxon>Streptophyta</taxon>
        <taxon>Embryophyta</taxon>
        <taxon>Tracheophyta</taxon>
        <taxon>Spermatophyta</taxon>
        <taxon>Magnoliopsida</taxon>
        <taxon>eudicotyledons</taxon>
        <taxon>Gunneridae</taxon>
        <taxon>Pentapetalae</taxon>
        <taxon>rosids</taxon>
        <taxon>malvids</taxon>
        <taxon>Brassicales</taxon>
        <taxon>Brassicaceae</taxon>
        <taxon>Brassiceae</taxon>
        <taxon>Brassica</taxon>
    </lineage>
</organism>